<sequence length="187" mass="21310">MQFPQLRLESQMARIAIEQTPARIEMKQGKAHLSIQQPKAEVSMRTMKGKLTIDQTQAWEEMNLMSTRRLNELHADEGLRAASEGTARRAEQGVELLNIHTGVDIIAEQAVQNGHPPTKTLSFTYIPSPLAVKFHYERGDVQMDVQERKPIIDSQINKPELTFHRGGVQISMEQYAQLKIDFDNLYV</sequence>
<dbReference type="OrthoDB" id="2112831at2"/>
<reference evidence="1 2" key="1">
    <citation type="submission" date="2018-05" db="EMBL/GenBank/DDBJ databases">
        <title>Genomic Encyclopedia of Type Strains, Phase IV (KMG-IV): sequencing the most valuable type-strain genomes for metagenomic binning, comparative biology and taxonomic classification.</title>
        <authorList>
            <person name="Goeker M."/>
        </authorList>
    </citation>
    <scope>NUCLEOTIDE SEQUENCE [LARGE SCALE GENOMIC DNA]</scope>
    <source>
        <strain evidence="1 2">DSM 28556</strain>
    </source>
</reference>
<gene>
    <name evidence="1" type="ORF">DFR56_102314</name>
</gene>
<accession>A0A2V3W7H0</accession>
<evidence type="ECO:0008006" key="3">
    <source>
        <dbReference type="Google" id="ProtNLM"/>
    </source>
</evidence>
<keyword evidence="2" id="KW-1185">Reference proteome</keyword>
<evidence type="ECO:0000313" key="2">
    <source>
        <dbReference type="Proteomes" id="UP000247978"/>
    </source>
</evidence>
<dbReference type="RefSeq" id="WP_110394247.1">
    <property type="nucleotide sequence ID" value="NZ_JADIJL010000001.1"/>
</dbReference>
<dbReference type="EMBL" id="QJJQ01000002">
    <property type="protein sequence ID" value="PXW89536.1"/>
    <property type="molecule type" value="Genomic_DNA"/>
</dbReference>
<name>A0A2V3W7H0_9BACI</name>
<proteinExistence type="predicted"/>
<comment type="caution">
    <text evidence="1">The sequence shown here is derived from an EMBL/GenBank/DDBJ whole genome shotgun (WGS) entry which is preliminary data.</text>
</comment>
<dbReference type="Proteomes" id="UP000247978">
    <property type="component" value="Unassembled WGS sequence"/>
</dbReference>
<protein>
    <recommendedName>
        <fullName evidence="3">YviE</fullName>
    </recommendedName>
</protein>
<dbReference type="AlphaFoldDB" id="A0A2V3W7H0"/>
<evidence type="ECO:0000313" key="1">
    <source>
        <dbReference type="EMBL" id="PXW89536.1"/>
    </source>
</evidence>
<dbReference type="InterPro" id="IPR045527">
    <property type="entry name" value="DUF6470"/>
</dbReference>
<dbReference type="Pfam" id="PF20074">
    <property type="entry name" value="DUF6470"/>
    <property type="match status" value="1"/>
</dbReference>
<organism evidence="1 2">
    <name type="scientific">Pseudogracilibacillus auburnensis</name>
    <dbReference type="NCBI Taxonomy" id="1494959"/>
    <lineage>
        <taxon>Bacteria</taxon>
        <taxon>Bacillati</taxon>
        <taxon>Bacillota</taxon>
        <taxon>Bacilli</taxon>
        <taxon>Bacillales</taxon>
        <taxon>Bacillaceae</taxon>
        <taxon>Pseudogracilibacillus</taxon>
    </lineage>
</organism>